<protein>
    <submittedName>
        <fullName evidence="1">Uncharacterized protein</fullName>
    </submittedName>
</protein>
<reference evidence="1 2" key="1">
    <citation type="submission" date="2018-06" db="EMBL/GenBank/DDBJ databases">
        <authorList>
            <consortium name="Pathogen Informatics"/>
            <person name="Doyle S."/>
        </authorList>
    </citation>
    <scope>NUCLEOTIDE SEQUENCE [LARGE SCALE GENOMIC DNA]</scope>
    <source>
        <strain evidence="1 2">NCTC10661</strain>
    </source>
</reference>
<name>A0AAE8NEU6_BURCE</name>
<evidence type="ECO:0000313" key="1">
    <source>
        <dbReference type="EMBL" id="SPV19345.1"/>
    </source>
</evidence>
<gene>
    <name evidence="1" type="ORF">NCTC10661_02906</name>
</gene>
<evidence type="ECO:0000313" key="2">
    <source>
        <dbReference type="Proteomes" id="UP000250416"/>
    </source>
</evidence>
<dbReference type="EMBL" id="UARD01000013">
    <property type="protein sequence ID" value="SPV19345.1"/>
    <property type="molecule type" value="Genomic_DNA"/>
</dbReference>
<sequence length="41" mass="4649">MPVINFESSLDRTWFESDRHFGKRIAQDCDSDFAGRAGSAK</sequence>
<accession>A0AAE8NEU6</accession>
<dbReference type="Proteomes" id="UP000250416">
    <property type="component" value="Unassembled WGS sequence"/>
</dbReference>
<dbReference type="AlphaFoldDB" id="A0AAE8NEU6"/>
<organism evidence="1 2">
    <name type="scientific">Burkholderia cepacia</name>
    <name type="common">Pseudomonas cepacia</name>
    <dbReference type="NCBI Taxonomy" id="292"/>
    <lineage>
        <taxon>Bacteria</taxon>
        <taxon>Pseudomonadati</taxon>
        <taxon>Pseudomonadota</taxon>
        <taxon>Betaproteobacteria</taxon>
        <taxon>Burkholderiales</taxon>
        <taxon>Burkholderiaceae</taxon>
        <taxon>Burkholderia</taxon>
        <taxon>Burkholderia cepacia complex</taxon>
    </lineage>
</organism>
<comment type="caution">
    <text evidence="1">The sequence shown here is derived from an EMBL/GenBank/DDBJ whole genome shotgun (WGS) entry which is preliminary data.</text>
</comment>
<proteinExistence type="predicted"/>